<evidence type="ECO:0000256" key="9">
    <source>
        <dbReference type="ARBA" id="ARBA00022777"/>
    </source>
</evidence>
<dbReference type="SMART" id="SM00387">
    <property type="entry name" value="HATPase_c"/>
    <property type="match status" value="1"/>
</dbReference>
<evidence type="ECO:0000259" key="21">
    <source>
        <dbReference type="PROSITE" id="PS50894"/>
    </source>
</evidence>
<dbReference type="InterPro" id="IPR036641">
    <property type="entry name" value="HPT_dom_sf"/>
</dbReference>
<dbReference type="SMART" id="SM00086">
    <property type="entry name" value="PAC"/>
    <property type="match status" value="3"/>
</dbReference>
<dbReference type="PANTHER" id="PTHR45339">
    <property type="entry name" value="HYBRID SIGNAL TRANSDUCTION HISTIDINE KINASE J"/>
    <property type="match status" value="1"/>
</dbReference>
<dbReference type="GO" id="GO:0005524">
    <property type="term" value="F:ATP binding"/>
    <property type="evidence" value="ECO:0007669"/>
    <property type="project" value="UniProtKB-KW"/>
</dbReference>
<dbReference type="Gene3D" id="1.10.287.130">
    <property type="match status" value="1"/>
</dbReference>
<evidence type="ECO:0000259" key="17">
    <source>
        <dbReference type="PROSITE" id="PS50109"/>
    </source>
</evidence>
<dbReference type="PROSITE" id="PS50110">
    <property type="entry name" value="RESPONSE_REGULATORY"/>
    <property type="match status" value="1"/>
</dbReference>
<keyword evidence="12" id="KW-0902">Two-component regulatory system</keyword>
<dbReference type="PROSITE" id="PS50112">
    <property type="entry name" value="PAS"/>
    <property type="match status" value="1"/>
</dbReference>
<dbReference type="InterPro" id="IPR003661">
    <property type="entry name" value="HisK_dim/P_dom"/>
</dbReference>
<dbReference type="Proteomes" id="UP000273500">
    <property type="component" value="Unassembled WGS sequence"/>
</dbReference>
<evidence type="ECO:0000256" key="16">
    <source>
        <dbReference type="SAM" id="MobiDB-lite"/>
    </source>
</evidence>
<dbReference type="PROSITE" id="PS50113">
    <property type="entry name" value="PAC"/>
    <property type="match status" value="2"/>
</dbReference>
<evidence type="ECO:0000256" key="12">
    <source>
        <dbReference type="ARBA" id="ARBA00023012"/>
    </source>
</evidence>
<dbReference type="PROSITE" id="PS50894">
    <property type="entry name" value="HPT"/>
    <property type="match status" value="1"/>
</dbReference>
<dbReference type="InterPro" id="IPR005467">
    <property type="entry name" value="His_kinase_dom"/>
</dbReference>
<protein>
    <recommendedName>
        <fullName evidence="3">histidine kinase</fullName>
        <ecNumber evidence="3">2.7.13.3</ecNumber>
    </recommendedName>
</protein>
<keyword evidence="4" id="KW-1003">Cell membrane</keyword>
<dbReference type="NCBIfam" id="TIGR00229">
    <property type="entry name" value="sensory_box"/>
    <property type="match status" value="1"/>
</dbReference>
<keyword evidence="5 15" id="KW-0597">Phosphoprotein</keyword>
<dbReference type="Gene3D" id="3.30.450.20">
    <property type="entry name" value="PAS domain"/>
    <property type="match status" value="4"/>
</dbReference>
<evidence type="ECO:0000256" key="5">
    <source>
        <dbReference type="ARBA" id="ARBA00022553"/>
    </source>
</evidence>
<accession>A0A3R9P2Z7</accession>
<dbReference type="SMART" id="SM00091">
    <property type="entry name" value="PAS"/>
    <property type="match status" value="3"/>
</dbReference>
<evidence type="ECO:0000256" key="8">
    <source>
        <dbReference type="ARBA" id="ARBA00022741"/>
    </source>
</evidence>
<keyword evidence="8" id="KW-0547">Nucleotide-binding</keyword>
<dbReference type="InterPro" id="IPR001789">
    <property type="entry name" value="Sig_transdc_resp-reg_receiver"/>
</dbReference>
<feature type="modified residue" description="Phosphohistidine" evidence="14">
    <location>
        <position position="1057"/>
    </location>
</feature>
<dbReference type="InterPro" id="IPR000014">
    <property type="entry name" value="PAS"/>
</dbReference>
<feature type="domain" description="Histidine kinase" evidence="17">
    <location>
        <begin position="639"/>
        <end position="860"/>
    </location>
</feature>
<dbReference type="CDD" id="cd17546">
    <property type="entry name" value="REC_hyHK_CKI1_RcsC-like"/>
    <property type="match status" value="1"/>
</dbReference>
<feature type="domain" description="PAS" evidence="19">
    <location>
        <begin position="498"/>
        <end position="568"/>
    </location>
</feature>
<keyword evidence="6" id="KW-0808">Transferase</keyword>
<dbReference type="PANTHER" id="PTHR45339:SF1">
    <property type="entry name" value="HYBRID SIGNAL TRANSDUCTION HISTIDINE KINASE J"/>
    <property type="match status" value="1"/>
</dbReference>
<dbReference type="InterPro" id="IPR004358">
    <property type="entry name" value="Sig_transdc_His_kin-like_C"/>
</dbReference>
<evidence type="ECO:0000313" key="23">
    <source>
        <dbReference type="Proteomes" id="UP000273500"/>
    </source>
</evidence>
<evidence type="ECO:0000313" key="22">
    <source>
        <dbReference type="EMBL" id="RSK47603.1"/>
    </source>
</evidence>
<feature type="domain" description="PAC" evidence="20">
    <location>
        <begin position="314"/>
        <end position="365"/>
    </location>
</feature>
<keyword evidence="23" id="KW-1185">Reference proteome</keyword>
<dbReference type="CDD" id="cd00082">
    <property type="entry name" value="HisKA"/>
    <property type="match status" value="1"/>
</dbReference>
<evidence type="ECO:0000259" key="20">
    <source>
        <dbReference type="PROSITE" id="PS50113"/>
    </source>
</evidence>
<dbReference type="SUPFAM" id="SSF55785">
    <property type="entry name" value="PYP-like sensor domain (PAS domain)"/>
    <property type="match status" value="3"/>
</dbReference>
<dbReference type="Pfam" id="PF00072">
    <property type="entry name" value="Response_reg"/>
    <property type="match status" value="1"/>
</dbReference>
<dbReference type="InterPro" id="IPR001610">
    <property type="entry name" value="PAC"/>
</dbReference>
<dbReference type="EMBL" id="RWIT01000008">
    <property type="protein sequence ID" value="RSK47603.1"/>
    <property type="molecule type" value="Genomic_DNA"/>
</dbReference>
<dbReference type="Pfam" id="PF00512">
    <property type="entry name" value="HisKA"/>
    <property type="match status" value="1"/>
</dbReference>
<dbReference type="InterPro" id="IPR035965">
    <property type="entry name" value="PAS-like_dom_sf"/>
</dbReference>
<keyword evidence="10" id="KW-0067">ATP-binding</keyword>
<dbReference type="AlphaFoldDB" id="A0A3R9P2Z7"/>
<dbReference type="FunFam" id="3.30.565.10:FF:000010">
    <property type="entry name" value="Sensor histidine kinase RcsC"/>
    <property type="match status" value="1"/>
</dbReference>
<dbReference type="Pfam" id="PF02518">
    <property type="entry name" value="HATPase_c"/>
    <property type="match status" value="1"/>
</dbReference>
<reference evidence="22 23" key="1">
    <citation type="submission" date="2018-12" db="EMBL/GenBank/DDBJ databases">
        <authorList>
            <person name="Feng G."/>
            <person name="Zhu H."/>
        </authorList>
    </citation>
    <scope>NUCLEOTIDE SEQUENCE [LARGE SCALE GENOMIC DNA]</scope>
    <source>
        <strain evidence="22 23">KCTC 12533</strain>
    </source>
</reference>
<evidence type="ECO:0000256" key="2">
    <source>
        <dbReference type="ARBA" id="ARBA00004651"/>
    </source>
</evidence>
<keyword evidence="7" id="KW-0812">Transmembrane</keyword>
<dbReference type="GO" id="GO:0000155">
    <property type="term" value="F:phosphorelay sensor kinase activity"/>
    <property type="evidence" value="ECO:0007669"/>
    <property type="project" value="InterPro"/>
</dbReference>
<dbReference type="Gene3D" id="1.20.120.160">
    <property type="entry name" value="HPT domain"/>
    <property type="match status" value="1"/>
</dbReference>
<dbReference type="InterPro" id="IPR003594">
    <property type="entry name" value="HATPase_dom"/>
</dbReference>
<dbReference type="SUPFAM" id="SSF47384">
    <property type="entry name" value="Homodimeric domain of signal transducing histidine kinase"/>
    <property type="match status" value="1"/>
</dbReference>
<dbReference type="GO" id="GO:0005886">
    <property type="term" value="C:plasma membrane"/>
    <property type="evidence" value="ECO:0007669"/>
    <property type="project" value="UniProtKB-SubCell"/>
</dbReference>
<keyword evidence="13" id="KW-0472">Membrane</keyword>
<evidence type="ECO:0000256" key="14">
    <source>
        <dbReference type="PROSITE-ProRule" id="PRU00110"/>
    </source>
</evidence>
<evidence type="ECO:0000256" key="13">
    <source>
        <dbReference type="ARBA" id="ARBA00023136"/>
    </source>
</evidence>
<dbReference type="EC" id="2.7.13.3" evidence="3"/>
<dbReference type="InterPro" id="IPR008207">
    <property type="entry name" value="Sig_transdc_His_kin_Hpt_dom"/>
</dbReference>
<dbReference type="InterPro" id="IPR036097">
    <property type="entry name" value="HisK_dim/P_sf"/>
</dbReference>
<dbReference type="InterPro" id="IPR036890">
    <property type="entry name" value="HATPase_C_sf"/>
</dbReference>
<sequence>MMGGQVIVDGPADSAGAAGRNDAQGGRLKSRTNPGRRAVGCQRNSKWVPAYASGAEGLPALLHSALGGFHSRQQAIQVLRWAVRFFFAALLPDIRHLTAHSSAMKTSTMTCDSNLAADQHLAMLEAELTALRAVAAVTEHSPNLIVRLDAAGTRAYANEAARAFEQQLSAEAAAELHTHLRGQLSACLSAGHRVRTELASDDRYFILTACPAADGGATLYLTDITEHYEAEQEVTRQRDFFHSVLYELPGDVAIFSAEHRYIFLNPAAIHNPEIREWIVGKDDFEYCAYRGFSPDRALGRRQYFTQALTTRTVAAWEEELQLPEGTKYFLRRFLPIYRPDGTLNFMLGYGLDITDRRRTEELLRASDEMLREQQAFQQLVLDVIPAAVYVRDQGRLTFANRAMQELNQLAYSKNERALRDPDGQDAREVAHYAEVDAHVLASGQAVRSEDSLTLTSGEVRWFDTVKCPFPRPDGKVLVLGASTDITASKEARLHLERSEKRYRDLQHYALALIYTHTLDGQMLTVNPACAQLMGVPADTLAASPLAQLLPPAMRPRVGNYLHTLSNEGEVRGVVRVCTAGGRHHYLLYHSHRVMEAGEEPYVIGYGQDITDRVLAEQELKRAKKVAETAAQARTTFLANMSHEIRTPLNGVLGMAALLAKTKLTAEQHEQVAIIHSSGQHLLAVINDVLDVAKITSGKLELEQTAFNLSESVGQAVAPLAQQARQRGLVFRTELPGPDGPWVLSDPFRLNQVLLNLLSNAIKFTHYGTVTLSSRLLSDSADKVTVEFRVSDTGIGIPSDKLDYIFESFTQAKADTTRQFGGTGLGLNISRALVQQFGSQLLVESVPGQGSTFFFTLTLPKAAPPLSVAPALPQEGALENMRILLVEDNAINRLVARQMVLSWGGHVDEAPDGVVALELFEKNRYDVILMDIQLPGMSGIDITRHIRQHADATRAGVPILALTANAYQSDTQQYLAAGMNDCLAKPFDEAELCRKLQDLRPAATPPYDLSKFRALAHGNTDFVPDIIRSFLQDIPPSLGQLREAVASRRWTEARRLVHFIKPNLEALAVAGTAPLLLELDNISPVTLENPAAMLAVVEQLTAAVDAVLEPLARELPE</sequence>
<comment type="subcellular location">
    <subcellularLocation>
        <location evidence="2">Cell membrane</location>
        <topology evidence="2">Multi-pass membrane protein</topology>
    </subcellularLocation>
</comment>
<comment type="catalytic activity">
    <reaction evidence="1">
        <text>ATP + protein L-histidine = ADP + protein N-phospho-L-histidine.</text>
        <dbReference type="EC" id="2.7.13.3"/>
    </reaction>
</comment>
<keyword evidence="11" id="KW-1133">Transmembrane helix</keyword>
<dbReference type="SUPFAM" id="SSF55874">
    <property type="entry name" value="ATPase domain of HSP90 chaperone/DNA topoisomerase II/histidine kinase"/>
    <property type="match status" value="1"/>
</dbReference>
<organism evidence="22 23">
    <name type="scientific">Hymenobacter rigui</name>
    <dbReference type="NCBI Taxonomy" id="334424"/>
    <lineage>
        <taxon>Bacteria</taxon>
        <taxon>Pseudomonadati</taxon>
        <taxon>Bacteroidota</taxon>
        <taxon>Cytophagia</taxon>
        <taxon>Cytophagales</taxon>
        <taxon>Hymenobacteraceae</taxon>
        <taxon>Hymenobacter</taxon>
    </lineage>
</organism>
<dbReference type="Gene3D" id="3.40.50.2300">
    <property type="match status" value="1"/>
</dbReference>
<feature type="domain" description="HPt" evidence="21">
    <location>
        <begin position="1018"/>
        <end position="1116"/>
    </location>
</feature>
<gene>
    <name evidence="22" type="ORF">EI291_15205</name>
</gene>
<dbReference type="Pfam" id="PF08448">
    <property type="entry name" value="PAS_4"/>
    <property type="match status" value="3"/>
</dbReference>
<evidence type="ECO:0000256" key="7">
    <source>
        <dbReference type="ARBA" id="ARBA00022692"/>
    </source>
</evidence>
<dbReference type="CDD" id="cd00130">
    <property type="entry name" value="PAS"/>
    <property type="match status" value="1"/>
</dbReference>
<dbReference type="Gene3D" id="3.30.565.10">
    <property type="entry name" value="Histidine kinase-like ATPase, C-terminal domain"/>
    <property type="match status" value="1"/>
</dbReference>
<dbReference type="InterPro" id="IPR000700">
    <property type="entry name" value="PAS-assoc_C"/>
</dbReference>
<evidence type="ECO:0000256" key="11">
    <source>
        <dbReference type="ARBA" id="ARBA00022989"/>
    </source>
</evidence>
<name>A0A3R9P2Z7_9BACT</name>
<dbReference type="PROSITE" id="PS50109">
    <property type="entry name" value="HIS_KIN"/>
    <property type="match status" value="1"/>
</dbReference>
<evidence type="ECO:0000256" key="3">
    <source>
        <dbReference type="ARBA" id="ARBA00012438"/>
    </source>
</evidence>
<evidence type="ECO:0000256" key="6">
    <source>
        <dbReference type="ARBA" id="ARBA00022679"/>
    </source>
</evidence>
<dbReference type="OrthoDB" id="9797097at2"/>
<dbReference type="SMART" id="SM00448">
    <property type="entry name" value="REC"/>
    <property type="match status" value="1"/>
</dbReference>
<evidence type="ECO:0000259" key="19">
    <source>
        <dbReference type="PROSITE" id="PS50112"/>
    </source>
</evidence>
<comment type="caution">
    <text evidence="22">The sequence shown here is derived from an EMBL/GenBank/DDBJ whole genome shotgun (WGS) entry which is preliminary data.</text>
</comment>
<dbReference type="InterPro" id="IPR013656">
    <property type="entry name" value="PAS_4"/>
</dbReference>
<evidence type="ECO:0000256" key="10">
    <source>
        <dbReference type="ARBA" id="ARBA00022840"/>
    </source>
</evidence>
<feature type="modified residue" description="4-aspartylphosphate" evidence="15">
    <location>
        <position position="930"/>
    </location>
</feature>
<feature type="domain" description="PAC" evidence="20">
    <location>
        <begin position="446"/>
        <end position="497"/>
    </location>
</feature>
<dbReference type="SUPFAM" id="SSF52172">
    <property type="entry name" value="CheY-like"/>
    <property type="match status" value="1"/>
</dbReference>
<dbReference type="SMART" id="SM00388">
    <property type="entry name" value="HisKA"/>
    <property type="match status" value="1"/>
</dbReference>
<evidence type="ECO:0000259" key="18">
    <source>
        <dbReference type="PROSITE" id="PS50110"/>
    </source>
</evidence>
<dbReference type="InterPro" id="IPR011006">
    <property type="entry name" value="CheY-like_superfamily"/>
</dbReference>
<evidence type="ECO:0000256" key="1">
    <source>
        <dbReference type="ARBA" id="ARBA00000085"/>
    </source>
</evidence>
<feature type="region of interest" description="Disordered" evidence="16">
    <location>
        <begin position="10"/>
        <end position="39"/>
    </location>
</feature>
<dbReference type="FunFam" id="1.10.287.130:FF:000004">
    <property type="entry name" value="Ethylene receptor 1"/>
    <property type="match status" value="1"/>
</dbReference>
<evidence type="ECO:0000256" key="4">
    <source>
        <dbReference type="ARBA" id="ARBA00022475"/>
    </source>
</evidence>
<keyword evidence="9" id="KW-0418">Kinase</keyword>
<dbReference type="CDD" id="cd16922">
    <property type="entry name" value="HATPase_EvgS-ArcB-TorS-like"/>
    <property type="match status" value="1"/>
</dbReference>
<feature type="domain" description="Response regulatory" evidence="18">
    <location>
        <begin position="881"/>
        <end position="999"/>
    </location>
</feature>
<dbReference type="SUPFAM" id="SSF47226">
    <property type="entry name" value="Histidine-containing phosphotransfer domain, HPT domain"/>
    <property type="match status" value="1"/>
</dbReference>
<proteinExistence type="predicted"/>
<evidence type="ECO:0000256" key="15">
    <source>
        <dbReference type="PROSITE-ProRule" id="PRU00169"/>
    </source>
</evidence>
<dbReference type="PRINTS" id="PR00344">
    <property type="entry name" value="BCTRLSENSOR"/>
</dbReference>